<dbReference type="InterPro" id="IPR003776">
    <property type="entry name" value="YcaO-like_dom"/>
</dbReference>
<dbReference type="PROSITE" id="PS51664">
    <property type="entry name" value="YCAO"/>
    <property type="match status" value="1"/>
</dbReference>
<keyword evidence="3" id="KW-1185">Reference proteome</keyword>
<evidence type="ECO:0000259" key="1">
    <source>
        <dbReference type="PROSITE" id="PS51664"/>
    </source>
</evidence>
<gene>
    <name evidence="2" type="ORF">GCM10017600_54940</name>
</gene>
<sequence length="435" mass="45953">MSGPVDVDRKGDTRFEAERVVSLAEAATRVTAALAELGLEPKLADLGRGEDPTAWSCQMLAQDGATPPMARGMGKGRREEARVGALFEALEHYLTGPALFDPAAVELVEAGRIATGPLKDEACALTLARTSAQRLACHRYRPAGGGAKTPVPLALSAPWYVETHAGRLRERVADTYDYGELMRYSCNSGSAVGVTAAEALLHALNEIVERDAFSLLLVRAFLGVDDFRPTVIDPGTLPGDLAHAHSAAERLTGSPVHLLDITSDLEVPTALAYVAPTPGKPHRRGAGASLSLTRAVWRALTELLQSVLGEGLLSSDAPVHGGLAGLAGHPALYACGRFDLTARLRDTVTIPFEQPARPPVHPRVQLRELITLLAAHGHTPYWRVAAALPGEIVALHAVVPGLERFMLVTDGNLVLPGSRGRAAARRHGPGAVSPG</sequence>
<name>A0A9W6MFB4_9ACTN</name>
<dbReference type="Pfam" id="PF02624">
    <property type="entry name" value="YcaO"/>
    <property type="match status" value="1"/>
</dbReference>
<reference evidence="2" key="2">
    <citation type="submission" date="2023-01" db="EMBL/GenBank/DDBJ databases">
        <authorList>
            <person name="Sun Q."/>
            <person name="Evtushenko L."/>
        </authorList>
    </citation>
    <scope>NUCLEOTIDE SEQUENCE</scope>
    <source>
        <strain evidence="2">VKM Ac-2007</strain>
    </source>
</reference>
<proteinExistence type="predicted"/>
<feature type="domain" description="YcaO" evidence="1">
    <location>
        <begin position="72"/>
        <end position="435"/>
    </location>
</feature>
<dbReference type="Gene3D" id="3.30.1330.230">
    <property type="match status" value="1"/>
</dbReference>
<dbReference type="EMBL" id="BSEV01000014">
    <property type="protein sequence ID" value="GLK12086.1"/>
    <property type="molecule type" value="Genomic_DNA"/>
</dbReference>
<reference evidence="2" key="1">
    <citation type="journal article" date="2014" name="Int. J. Syst. Evol. Microbiol.">
        <title>Complete genome sequence of Corynebacterium casei LMG S-19264T (=DSM 44701T), isolated from a smear-ripened cheese.</title>
        <authorList>
            <consortium name="US DOE Joint Genome Institute (JGI-PGF)"/>
            <person name="Walter F."/>
            <person name="Albersmeier A."/>
            <person name="Kalinowski J."/>
            <person name="Ruckert C."/>
        </authorList>
    </citation>
    <scope>NUCLEOTIDE SEQUENCE</scope>
    <source>
        <strain evidence="2">VKM Ac-2007</strain>
    </source>
</reference>
<dbReference type="AlphaFoldDB" id="A0A9W6MFB4"/>
<evidence type="ECO:0000313" key="2">
    <source>
        <dbReference type="EMBL" id="GLK12086.1"/>
    </source>
</evidence>
<accession>A0A9W6MFB4</accession>
<dbReference type="PANTHER" id="PTHR37809:SF1">
    <property type="entry name" value="RIBOSOMAL PROTEIN S12 METHYLTHIOTRANSFERASE ACCESSORY FACTOR YCAO"/>
    <property type="match status" value="1"/>
</dbReference>
<dbReference type="PANTHER" id="PTHR37809">
    <property type="entry name" value="RIBOSOMAL PROTEIN S12 METHYLTHIOTRANSFERASE ACCESSORY FACTOR YCAO"/>
    <property type="match status" value="1"/>
</dbReference>
<evidence type="ECO:0000313" key="3">
    <source>
        <dbReference type="Proteomes" id="UP001143474"/>
    </source>
</evidence>
<dbReference type="Proteomes" id="UP001143474">
    <property type="component" value="Unassembled WGS sequence"/>
</dbReference>
<comment type="caution">
    <text evidence="2">The sequence shown here is derived from an EMBL/GenBank/DDBJ whole genome shotgun (WGS) entry which is preliminary data.</text>
</comment>
<organism evidence="2 3">
    <name type="scientific">Streptosporangium carneum</name>
    <dbReference type="NCBI Taxonomy" id="47481"/>
    <lineage>
        <taxon>Bacteria</taxon>
        <taxon>Bacillati</taxon>
        <taxon>Actinomycetota</taxon>
        <taxon>Actinomycetes</taxon>
        <taxon>Streptosporangiales</taxon>
        <taxon>Streptosporangiaceae</taxon>
        <taxon>Streptosporangium</taxon>
    </lineage>
</organism>
<protein>
    <recommendedName>
        <fullName evidence="1">YcaO domain-containing protein</fullName>
    </recommendedName>
</protein>